<keyword evidence="1" id="KW-0732">Signal</keyword>
<dbReference type="Proteomes" id="UP001303373">
    <property type="component" value="Chromosome 2"/>
</dbReference>
<feature type="signal peptide" evidence="1">
    <location>
        <begin position="1"/>
        <end position="17"/>
    </location>
</feature>
<reference evidence="2 3" key="1">
    <citation type="submission" date="2023-11" db="EMBL/GenBank/DDBJ databases">
        <title>An acidophilic fungus is an integral part of prey digestion in a carnivorous sundew plant.</title>
        <authorList>
            <person name="Tsai I.J."/>
        </authorList>
    </citation>
    <scope>NUCLEOTIDE SEQUENCE [LARGE SCALE GENOMIC DNA]</scope>
    <source>
        <strain evidence="2">169a</strain>
    </source>
</reference>
<gene>
    <name evidence="2" type="ORF">R9X50_00175600</name>
</gene>
<proteinExistence type="predicted"/>
<sequence length="201" mass="19973">MLSSTLLFVLAPLSVMAESLLYFREAAGMSSLMKRAVCIQENPTCVSCFGEGSITCVDPSDCYNPTKGQTCCANGYYCDAGYYCVDGGSGCCPNGDSLEACSATASGSTIAPPASTSSGSAAVSVSSTITSTPASSSASASASSTVVIVPGSTTSTIASASGTGTYNASTSSTVSPPINAASSFLADMVLAMCFSVLSFLL</sequence>
<dbReference type="AlphaFoldDB" id="A0AAQ3M1A2"/>
<organism evidence="2 3">
    <name type="scientific">Acrodontium crateriforme</name>
    <dbReference type="NCBI Taxonomy" id="150365"/>
    <lineage>
        <taxon>Eukaryota</taxon>
        <taxon>Fungi</taxon>
        <taxon>Dikarya</taxon>
        <taxon>Ascomycota</taxon>
        <taxon>Pezizomycotina</taxon>
        <taxon>Dothideomycetes</taxon>
        <taxon>Dothideomycetidae</taxon>
        <taxon>Mycosphaerellales</taxon>
        <taxon>Teratosphaeriaceae</taxon>
        <taxon>Acrodontium</taxon>
    </lineage>
</organism>
<keyword evidence="3" id="KW-1185">Reference proteome</keyword>
<protein>
    <submittedName>
        <fullName evidence="2">Uncharacterized protein</fullName>
    </submittedName>
</protein>
<dbReference type="EMBL" id="CP138581">
    <property type="protein sequence ID" value="WPG98954.1"/>
    <property type="molecule type" value="Genomic_DNA"/>
</dbReference>
<evidence type="ECO:0000313" key="3">
    <source>
        <dbReference type="Proteomes" id="UP001303373"/>
    </source>
</evidence>
<accession>A0AAQ3M1A2</accession>
<feature type="chain" id="PRO_5043029317" evidence="1">
    <location>
        <begin position="18"/>
        <end position="201"/>
    </location>
</feature>
<evidence type="ECO:0000313" key="2">
    <source>
        <dbReference type="EMBL" id="WPG98954.1"/>
    </source>
</evidence>
<evidence type="ECO:0000256" key="1">
    <source>
        <dbReference type="SAM" id="SignalP"/>
    </source>
</evidence>
<name>A0AAQ3M1A2_9PEZI</name>